<keyword evidence="2 5" id="KW-0812">Transmembrane</keyword>
<dbReference type="Pfam" id="PF05978">
    <property type="entry name" value="UNC-93"/>
    <property type="match status" value="1"/>
</dbReference>
<reference evidence="6" key="1">
    <citation type="journal article" date="2020" name="Fungal Divers.">
        <title>Resolving the Mortierellaceae phylogeny through synthesis of multi-gene phylogenetics and phylogenomics.</title>
        <authorList>
            <person name="Vandepol N."/>
            <person name="Liber J."/>
            <person name="Desiro A."/>
            <person name="Na H."/>
            <person name="Kennedy M."/>
            <person name="Barry K."/>
            <person name="Grigoriev I.V."/>
            <person name="Miller A.N."/>
            <person name="O'Donnell K."/>
            <person name="Stajich J.E."/>
            <person name="Bonito G."/>
        </authorList>
    </citation>
    <scope>NUCLEOTIDE SEQUENCE</scope>
    <source>
        <strain evidence="6">REB-010B</strain>
    </source>
</reference>
<evidence type="ECO:0000256" key="1">
    <source>
        <dbReference type="ARBA" id="ARBA00004141"/>
    </source>
</evidence>
<feature type="transmembrane region" description="Helical" evidence="5">
    <location>
        <begin position="98"/>
        <end position="118"/>
    </location>
</feature>
<dbReference type="SUPFAM" id="SSF103473">
    <property type="entry name" value="MFS general substrate transporter"/>
    <property type="match status" value="1"/>
</dbReference>
<dbReference type="PANTHER" id="PTHR23294">
    <property type="entry name" value="ET TRANSLATION PRODUCT-RELATED"/>
    <property type="match status" value="1"/>
</dbReference>
<feature type="transmembrane region" description="Helical" evidence="5">
    <location>
        <begin position="225"/>
        <end position="243"/>
    </location>
</feature>
<dbReference type="PANTHER" id="PTHR23294:SF59">
    <property type="entry name" value="UNC93-LIKE PROTEIN C922.05C"/>
    <property type="match status" value="1"/>
</dbReference>
<feature type="transmembrane region" description="Helical" evidence="5">
    <location>
        <begin position="138"/>
        <end position="159"/>
    </location>
</feature>
<dbReference type="InterPro" id="IPR051617">
    <property type="entry name" value="UNC-93-like_regulator"/>
</dbReference>
<feature type="transmembrane region" description="Helical" evidence="5">
    <location>
        <begin position="396"/>
        <end position="418"/>
    </location>
</feature>
<evidence type="ECO:0000256" key="5">
    <source>
        <dbReference type="SAM" id="Phobius"/>
    </source>
</evidence>
<evidence type="ECO:0000256" key="2">
    <source>
        <dbReference type="ARBA" id="ARBA00022692"/>
    </source>
</evidence>
<feature type="transmembrane region" description="Helical" evidence="5">
    <location>
        <begin position="171"/>
        <end position="190"/>
    </location>
</feature>
<dbReference type="Gene3D" id="1.20.1250.20">
    <property type="entry name" value="MFS general substrate transporter like domains"/>
    <property type="match status" value="1"/>
</dbReference>
<feature type="transmembrane region" description="Helical" evidence="5">
    <location>
        <begin position="9"/>
        <end position="29"/>
    </location>
</feature>
<keyword evidence="3 5" id="KW-1133">Transmembrane helix</keyword>
<protein>
    <recommendedName>
        <fullName evidence="8">MFS general substrate transporter</fullName>
    </recommendedName>
</protein>
<evidence type="ECO:0000313" key="6">
    <source>
        <dbReference type="EMBL" id="KAG0329141.1"/>
    </source>
</evidence>
<dbReference type="AlphaFoldDB" id="A0A9P6RW89"/>
<keyword evidence="7" id="KW-1185">Reference proteome</keyword>
<feature type="transmembrane region" description="Helical" evidence="5">
    <location>
        <begin position="263"/>
        <end position="280"/>
    </location>
</feature>
<dbReference type="Proteomes" id="UP000738325">
    <property type="component" value="Unassembled WGS sequence"/>
</dbReference>
<evidence type="ECO:0000256" key="4">
    <source>
        <dbReference type="ARBA" id="ARBA00023136"/>
    </source>
</evidence>
<evidence type="ECO:0000313" key="7">
    <source>
        <dbReference type="Proteomes" id="UP000738325"/>
    </source>
</evidence>
<feature type="transmembrane region" description="Helical" evidence="5">
    <location>
        <begin position="49"/>
        <end position="66"/>
    </location>
</feature>
<dbReference type="InterPro" id="IPR010291">
    <property type="entry name" value="Ion_channel_UNC-93"/>
</dbReference>
<proteinExistence type="predicted"/>
<organism evidence="6 7">
    <name type="scientific">Dissophora globulifera</name>
    <dbReference type="NCBI Taxonomy" id="979702"/>
    <lineage>
        <taxon>Eukaryota</taxon>
        <taxon>Fungi</taxon>
        <taxon>Fungi incertae sedis</taxon>
        <taxon>Mucoromycota</taxon>
        <taxon>Mortierellomycotina</taxon>
        <taxon>Mortierellomycetes</taxon>
        <taxon>Mortierellales</taxon>
        <taxon>Mortierellaceae</taxon>
        <taxon>Dissophora</taxon>
    </lineage>
</organism>
<dbReference type="OrthoDB" id="196103at2759"/>
<keyword evidence="4 5" id="KW-0472">Membrane</keyword>
<dbReference type="GO" id="GO:0016020">
    <property type="term" value="C:membrane"/>
    <property type="evidence" value="ECO:0007669"/>
    <property type="project" value="UniProtKB-SubCell"/>
</dbReference>
<sequence>MAKFRWNSPLAQVIAVGVICFCCPGMFNALNSLGGGGQLDSKVGQNANVALYTCFAIFGLLSGAIHNKLGPKWTIFIGCTTYVLYAGSLLCYNHTQAGAFTIVSGGILGIGAGMLWTAQGAMMMAYPKEKDKGKFIGYFWAIFNMGAVVGSAIALGINFNVTEQKSLGDATYAVFIAIMGVGTLIALSLLSPFKVIHSDGEHILIQQFPTWSGEIIAIFKLFLDWRMLVLIPMFLSSNWFYSYQFSTVNGFYFSIRTQSLNNILYWASQIFGSYGFARVLDYQGVNRRTRALWGLVIITVAFVGTWIGGIFFQRTFTIDDPKPNHDFSEGASYVGPLFLYMFYGLNDAAWQTYIYWLMGALSNDATVLSRYAGFYKCIQSSGAAISWRINAVGVPFMTELIICFSLLIASIPGALFLAMRIQDHAKTAADYDSDSVGHATYKEDKLATTMPDMLAVDNKIVDNTLLFDVKTSNLEPGGV</sequence>
<dbReference type="InterPro" id="IPR036259">
    <property type="entry name" value="MFS_trans_sf"/>
</dbReference>
<name>A0A9P6RW89_9FUNG</name>
<gene>
    <name evidence="6" type="ORF">BGZ99_003292</name>
</gene>
<comment type="subcellular location">
    <subcellularLocation>
        <location evidence="1">Membrane</location>
        <topology evidence="1">Multi-pass membrane protein</topology>
    </subcellularLocation>
</comment>
<feature type="transmembrane region" description="Helical" evidence="5">
    <location>
        <begin position="292"/>
        <end position="312"/>
    </location>
</feature>
<feature type="transmembrane region" description="Helical" evidence="5">
    <location>
        <begin position="73"/>
        <end position="92"/>
    </location>
</feature>
<dbReference type="EMBL" id="JAAAIP010000021">
    <property type="protein sequence ID" value="KAG0329141.1"/>
    <property type="molecule type" value="Genomic_DNA"/>
</dbReference>
<evidence type="ECO:0000256" key="3">
    <source>
        <dbReference type="ARBA" id="ARBA00022989"/>
    </source>
</evidence>
<accession>A0A9P6RW89</accession>
<comment type="caution">
    <text evidence="6">The sequence shown here is derived from an EMBL/GenBank/DDBJ whole genome shotgun (WGS) entry which is preliminary data.</text>
</comment>
<evidence type="ECO:0008006" key="8">
    <source>
        <dbReference type="Google" id="ProtNLM"/>
    </source>
</evidence>